<evidence type="ECO:0000256" key="5">
    <source>
        <dbReference type="ARBA" id="ARBA00023136"/>
    </source>
</evidence>
<keyword evidence="2" id="KW-1003">Cell membrane</keyword>
<keyword evidence="9" id="KW-1185">Reference proteome</keyword>
<evidence type="ECO:0000256" key="1">
    <source>
        <dbReference type="ARBA" id="ARBA00004651"/>
    </source>
</evidence>
<dbReference type="Proteomes" id="UP000269301">
    <property type="component" value="Unassembled WGS sequence"/>
</dbReference>
<feature type="transmembrane region" description="Helical" evidence="6">
    <location>
        <begin position="170"/>
        <end position="189"/>
    </location>
</feature>
<feature type="domain" description="ABC-2 type transporter transmembrane" evidence="7">
    <location>
        <begin position="18"/>
        <end position="357"/>
    </location>
</feature>
<gene>
    <name evidence="8" type="ORF">D8M06_06525</name>
</gene>
<comment type="subcellular location">
    <subcellularLocation>
        <location evidence="1">Cell membrane</location>
        <topology evidence="1">Multi-pass membrane protein</topology>
    </subcellularLocation>
</comment>
<keyword evidence="5 6" id="KW-0472">Membrane</keyword>
<dbReference type="AlphaFoldDB" id="A0A495A4U3"/>
<reference evidence="8 9" key="1">
    <citation type="journal article" date="2016" name="Int. J. Syst. Evol. Microbiol.">
        <title>Oceanobacillus halophilus sp. nov., a novel moderately halophilic bacterium from a hypersaline lake.</title>
        <authorList>
            <person name="Amoozegar M.A."/>
            <person name="Bagheri M."/>
            <person name="Makhdoumi A."/>
            <person name="Nikou M.M."/>
            <person name="Fazeli S.A.S."/>
            <person name="Schumann P."/>
            <person name="Sproer C."/>
            <person name="Sanchez-Porro C."/>
            <person name="Ventosa A."/>
        </authorList>
    </citation>
    <scope>NUCLEOTIDE SEQUENCE [LARGE SCALE GENOMIC DNA]</scope>
    <source>
        <strain evidence="8 9">DSM 23996</strain>
    </source>
</reference>
<comment type="caution">
    <text evidence="8">The sequence shown here is derived from an EMBL/GenBank/DDBJ whole genome shotgun (WGS) entry which is preliminary data.</text>
</comment>
<dbReference type="InterPro" id="IPR013525">
    <property type="entry name" value="ABC2_TM"/>
</dbReference>
<keyword evidence="4 6" id="KW-1133">Transmembrane helix</keyword>
<accession>A0A495A4U3</accession>
<feature type="transmembrane region" description="Helical" evidence="6">
    <location>
        <begin position="249"/>
        <end position="271"/>
    </location>
</feature>
<evidence type="ECO:0000313" key="8">
    <source>
        <dbReference type="EMBL" id="RKQ34573.1"/>
    </source>
</evidence>
<dbReference type="RefSeq" id="WP_121203606.1">
    <property type="nucleotide sequence ID" value="NZ_RBZP01000003.1"/>
</dbReference>
<feature type="transmembrane region" description="Helical" evidence="6">
    <location>
        <begin position="283"/>
        <end position="301"/>
    </location>
</feature>
<feature type="transmembrane region" description="Helical" evidence="6">
    <location>
        <begin position="339"/>
        <end position="361"/>
    </location>
</feature>
<dbReference type="OrthoDB" id="266913at2"/>
<evidence type="ECO:0000256" key="4">
    <source>
        <dbReference type="ARBA" id="ARBA00022989"/>
    </source>
</evidence>
<dbReference type="Pfam" id="PF12698">
    <property type="entry name" value="ABC2_membrane_3"/>
    <property type="match status" value="1"/>
</dbReference>
<evidence type="ECO:0000256" key="3">
    <source>
        <dbReference type="ARBA" id="ARBA00022692"/>
    </source>
</evidence>
<evidence type="ECO:0000313" key="9">
    <source>
        <dbReference type="Proteomes" id="UP000269301"/>
    </source>
</evidence>
<sequence length="365" mass="40741">MYPVFMAQWMKDKRKPYIILLFIGLSIIATLIFGDIDRIEQTTAMVYSTEPNAEAVEEKWLEGLNGHETIDFIISDKEEAHEQVAEGAIDVAIHLMENDYRLITSSDMPNIQIVEQYVHKVFTEEAQLEAAAGDGNTEKLRSELDSYLENPPIQVQTESIDGGEIPNYDMGMQLLFGFTLFIAMFTIGFKVNGISGDKVSGIWNRLILSPVSKTNMYIGHLLYSFCVGFLQMLIVFLIFHYVMGYDLGNLSMILVITAVFTLSMVSVAMLITGIVKTPEQFNMVYPSLIPMIPVISGVYMLPGTISNPVLQFIGDMFPLSHGVEAMTDVALFDAGWNDIALPIALMLLIGVFSMGIGINMVERRK</sequence>
<dbReference type="GO" id="GO:0005886">
    <property type="term" value="C:plasma membrane"/>
    <property type="evidence" value="ECO:0007669"/>
    <property type="project" value="UniProtKB-SubCell"/>
</dbReference>
<evidence type="ECO:0000256" key="6">
    <source>
        <dbReference type="SAM" id="Phobius"/>
    </source>
</evidence>
<evidence type="ECO:0000259" key="7">
    <source>
        <dbReference type="Pfam" id="PF12698"/>
    </source>
</evidence>
<evidence type="ECO:0000256" key="2">
    <source>
        <dbReference type="ARBA" id="ARBA00022475"/>
    </source>
</evidence>
<protein>
    <submittedName>
        <fullName evidence="8">ABC transporter permease</fullName>
    </submittedName>
</protein>
<dbReference type="GO" id="GO:0140359">
    <property type="term" value="F:ABC-type transporter activity"/>
    <property type="evidence" value="ECO:0007669"/>
    <property type="project" value="InterPro"/>
</dbReference>
<dbReference type="PANTHER" id="PTHR30294">
    <property type="entry name" value="MEMBRANE COMPONENT OF ABC TRANSPORTER YHHJ-RELATED"/>
    <property type="match status" value="1"/>
</dbReference>
<proteinExistence type="predicted"/>
<dbReference type="PANTHER" id="PTHR30294:SF29">
    <property type="entry name" value="MULTIDRUG ABC TRANSPORTER PERMEASE YBHS-RELATED"/>
    <property type="match status" value="1"/>
</dbReference>
<name>A0A495A4U3_9BACI</name>
<dbReference type="InterPro" id="IPR051449">
    <property type="entry name" value="ABC-2_transporter_component"/>
</dbReference>
<feature type="transmembrane region" description="Helical" evidence="6">
    <location>
        <begin position="221"/>
        <end position="243"/>
    </location>
</feature>
<dbReference type="EMBL" id="RBZP01000003">
    <property type="protein sequence ID" value="RKQ34573.1"/>
    <property type="molecule type" value="Genomic_DNA"/>
</dbReference>
<organism evidence="8 9">
    <name type="scientific">Oceanobacillus halophilus</name>
    <dbReference type="NCBI Taxonomy" id="930130"/>
    <lineage>
        <taxon>Bacteria</taxon>
        <taxon>Bacillati</taxon>
        <taxon>Bacillota</taxon>
        <taxon>Bacilli</taxon>
        <taxon>Bacillales</taxon>
        <taxon>Bacillaceae</taxon>
        <taxon>Oceanobacillus</taxon>
    </lineage>
</organism>
<keyword evidence="3 6" id="KW-0812">Transmembrane</keyword>